<proteinExistence type="predicted"/>
<dbReference type="GeneID" id="43596491"/>
<keyword evidence="3" id="KW-1185">Reference proteome</keyword>
<dbReference type="RefSeq" id="XP_031871958.1">
    <property type="nucleotide sequence ID" value="XM_032012265.1"/>
</dbReference>
<protein>
    <submittedName>
        <fullName evidence="2">Uncharacterized protein</fullName>
    </submittedName>
</protein>
<organism evidence="2 3">
    <name type="scientific">Venustampulla echinocandica</name>
    <dbReference type="NCBI Taxonomy" id="2656787"/>
    <lineage>
        <taxon>Eukaryota</taxon>
        <taxon>Fungi</taxon>
        <taxon>Dikarya</taxon>
        <taxon>Ascomycota</taxon>
        <taxon>Pezizomycotina</taxon>
        <taxon>Leotiomycetes</taxon>
        <taxon>Helotiales</taxon>
        <taxon>Pleuroascaceae</taxon>
        <taxon>Venustampulla</taxon>
    </lineage>
</organism>
<sequence length="385" mass="43784">MERVENSSTSESEDSSLDVCQLETSNESLVDAWIPIDQTYPLLTTRNGGNGILNPGFDIVTSPTILEVFKLISELEQEHRQCVDQGVYENLMGHLQELEEKLARREEERLELMETLEHRDTIIKALEKKIESKVDIIQNLQHKLRIVKTTVARSRKYGQHGPVKTPELKGVEYHVKAETKHTASKIEKLEKENASLKQDVATKLSMTAQLQKEAKAAQPLVNIGSAIRKRHIEHFLQQLREIGTLQDDKAPNQAVIGRGNCAAHWCDIRADLALVECKIFNQDKYGRLLQHIYGATVDRCVAMCNRGPWQFIKAWDMRIMYSASRDSGKGPDAVRFESLFDRMKSIPKNFAKSLEFGVSATFDGCSLAEEILEDMRVLTKKFMEQ</sequence>
<dbReference type="Proteomes" id="UP000254866">
    <property type="component" value="Unassembled WGS sequence"/>
</dbReference>
<reference evidence="2 3" key="1">
    <citation type="journal article" date="2018" name="IMA Fungus">
        <title>IMA Genome-F 9: Draft genome sequence of Annulohypoxylon stygium, Aspergillus mulundensis, Berkeleyomyces basicola (syn. Thielaviopsis basicola), Ceratocystis smalleyi, two Cercospora beticola strains, Coleophoma cylindrospora, Fusarium fracticaudum, Phialophora cf. hyalina, and Morchella septimelata.</title>
        <authorList>
            <person name="Wingfield B.D."/>
            <person name="Bills G.F."/>
            <person name="Dong Y."/>
            <person name="Huang W."/>
            <person name="Nel W.J."/>
            <person name="Swalarsk-Parry B.S."/>
            <person name="Vaghefi N."/>
            <person name="Wilken P.M."/>
            <person name="An Z."/>
            <person name="de Beer Z.W."/>
            <person name="De Vos L."/>
            <person name="Chen L."/>
            <person name="Duong T.A."/>
            <person name="Gao Y."/>
            <person name="Hammerbacher A."/>
            <person name="Kikkert J.R."/>
            <person name="Li Y."/>
            <person name="Li H."/>
            <person name="Li K."/>
            <person name="Li Q."/>
            <person name="Liu X."/>
            <person name="Ma X."/>
            <person name="Naidoo K."/>
            <person name="Pethybridge S.J."/>
            <person name="Sun J."/>
            <person name="Steenkamp E.T."/>
            <person name="van der Nest M.A."/>
            <person name="van Wyk S."/>
            <person name="Wingfield M.J."/>
            <person name="Xiong C."/>
            <person name="Yue Q."/>
            <person name="Zhang X."/>
        </authorList>
    </citation>
    <scope>NUCLEOTIDE SEQUENCE [LARGE SCALE GENOMIC DNA]</scope>
    <source>
        <strain evidence="2 3">BP 5553</strain>
    </source>
</reference>
<evidence type="ECO:0000313" key="2">
    <source>
        <dbReference type="EMBL" id="RDL39302.1"/>
    </source>
</evidence>
<dbReference type="EMBL" id="NPIC01000002">
    <property type="protein sequence ID" value="RDL39302.1"/>
    <property type="molecule type" value="Genomic_DNA"/>
</dbReference>
<feature type="coiled-coil region" evidence="1">
    <location>
        <begin position="88"/>
        <end position="143"/>
    </location>
</feature>
<evidence type="ECO:0000313" key="3">
    <source>
        <dbReference type="Proteomes" id="UP000254866"/>
    </source>
</evidence>
<keyword evidence="1" id="KW-0175">Coiled coil</keyword>
<feature type="coiled-coil region" evidence="1">
    <location>
        <begin position="179"/>
        <end position="206"/>
    </location>
</feature>
<dbReference type="AlphaFoldDB" id="A0A370TUT7"/>
<gene>
    <name evidence="2" type="ORF">BP5553_03642</name>
</gene>
<evidence type="ECO:0000256" key="1">
    <source>
        <dbReference type="SAM" id="Coils"/>
    </source>
</evidence>
<name>A0A370TUT7_9HELO</name>
<accession>A0A370TUT7</accession>
<comment type="caution">
    <text evidence="2">The sequence shown here is derived from an EMBL/GenBank/DDBJ whole genome shotgun (WGS) entry which is preliminary data.</text>
</comment>